<name>G0V2X2_TRYCI</name>
<dbReference type="VEuPathDB" id="TriTrypDB:TcIL3000.11.15120"/>
<feature type="compositionally biased region" description="Polar residues" evidence="1">
    <location>
        <begin position="45"/>
        <end position="59"/>
    </location>
</feature>
<organism evidence="2">
    <name type="scientific">Trypanosoma congolense (strain IL3000)</name>
    <dbReference type="NCBI Taxonomy" id="1068625"/>
    <lineage>
        <taxon>Eukaryota</taxon>
        <taxon>Discoba</taxon>
        <taxon>Euglenozoa</taxon>
        <taxon>Kinetoplastea</taxon>
        <taxon>Metakinetoplastina</taxon>
        <taxon>Trypanosomatida</taxon>
        <taxon>Trypanosomatidae</taxon>
        <taxon>Trypanosoma</taxon>
        <taxon>Nannomonas</taxon>
    </lineage>
</organism>
<protein>
    <submittedName>
        <fullName evidence="2">Uncharacterized protein TCIL3000_11_15120</fullName>
    </submittedName>
</protein>
<feature type="compositionally biased region" description="Acidic residues" evidence="1">
    <location>
        <begin position="1"/>
        <end position="11"/>
    </location>
</feature>
<dbReference type="EMBL" id="HE575324">
    <property type="protein sequence ID" value="CCC95995.1"/>
    <property type="molecule type" value="Genomic_DNA"/>
</dbReference>
<gene>
    <name evidence="2" type="ORF">TCIL3000_11_15120</name>
</gene>
<accession>G0V2X2</accession>
<dbReference type="AlphaFoldDB" id="G0V2X2"/>
<sequence>MSLLLDDEDYDYPPTKYARTEVGHTTPEVSTVSNDVRRDGVVKNDVSNKPSSPSGTTAVPISHRGGDGLQKMSLLAFREGTTRVNIVEGPTATPQRVTLLSASSQNSTPPAAHGHSQPATVTKVVFSDEVSPVEFVASATDVGFSGSASSASSQPEGVHSTLPGWANATGGEVLHKAGPIAVTDVDAGVKQQVPMASTPVAKDPVVEKAITAPRGQTNLSDFFSQMACTKKKV</sequence>
<feature type="region of interest" description="Disordered" evidence="1">
    <location>
        <begin position="1"/>
        <end position="65"/>
    </location>
</feature>
<evidence type="ECO:0000313" key="2">
    <source>
        <dbReference type="EMBL" id="CCC95995.1"/>
    </source>
</evidence>
<reference evidence="2" key="1">
    <citation type="journal article" date="2012" name="Proc. Natl. Acad. Sci. U.S.A.">
        <title>Antigenic diversity is generated by distinct evolutionary mechanisms in African trypanosome species.</title>
        <authorList>
            <person name="Jackson A.P."/>
            <person name="Berry A."/>
            <person name="Aslett M."/>
            <person name="Allison H.C."/>
            <person name="Burton P."/>
            <person name="Vavrova-Anderson J."/>
            <person name="Brown R."/>
            <person name="Browne H."/>
            <person name="Corton N."/>
            <person name="Hauser H."/>
            <person name="Gamble J."/>
            <person name="Gilderthorp R."/>
            <person name="Marcello L."/>
            <person name="McQuillan J."/>
            <person name="Otto T.D."/>
            <person name="Quail M.A."/>
            <person name="Sanders M.J."/>
            <person name="van Tonder A."/>
            <person name="Ginger M.L."/>
            <person name="Field M.C."/>
            <person name="Barry J.D."/>
            <person name="Hertz-Fowler C."/>
            <person name="Berriman M."/>
        </authorList>
    </citation>
    <scope>NUCLEOTIDE SEQUENCE</scope>
    <source>
        <strain evidence="2">IL3000</strain>
    </source>
</reference>
<proteinExistence type="predicted"/>
<evidence type="ECO:0000256" key="1">
    <source>
        <dbReference type="SAM" id="MobiDB-lite"/>
    </source>
</evidence>